<proteinExistence type="predicted"/>
<protein>
    <recommendedName>
        <fullName evidence="5">Glycosyltransferase RgtA/B/C/D-like domain-containing protein</fullName>
    </recommendedName>
</protein>
<feature type="transmembrane region" description="Helical" evidence="2">
    <location>
        <begin position="218"/>
        <end position="235"/>
    </location>
</feature>
<evidence type="ECO:0008006" key="5">
    <source>
        <dbReference type="Google" id="ProtNLM"/>
    </source>
</evidence>
<feature type="transmembrane region" description="Helical" evidence="2">
    <location>
        <begin position="132"/>
        <end position="153"/>
    </location>
</feature>
<evidence type="ECO:0000256" key="1">
    <source>
        <dbReference type="SAM" id="MobiDB-lite"/>
    </source>
</evidence>
<evidence type="ECO:0000313" key="3">
    <source>
        <dbReference type="EMBL" id="MDT9593799.1"/>
    </source>
</evidence>
<comment type="caution">
    <text evidence="3">The sequence shown here is derived from an EMBL/GenBank/DDBJ whole genome shotgun (WGS) entry which is preliminary data.</text>
</comment>
<accession>A0ABU3PX46</accession>
<gene>
    <name evidence="3" type="ORF">RDV89_12020</name>
</gene>
<sequence length="724" mass="74775">MTQLDERPRSGGAAAPAASARDHADGSGVPGPPRVLVVVAGVVAATTSVLAVLGAWRTGMSWDEAYHVERMRSYLATGWYLLEGDMDGDRPGAWEDQSYVYGPVTAWLMHLAARLAGLEGAGEVVATEQAYAVRHLVVVALGLVGSAAVALTARRLLGSWGWGLVAAAVLGAIPMWTGHTMFNVKDVPVATGCTLVTAGLVVLLTGPAAARAGGPARMLALAGPGLLVVAGWVLALGTRPGIWPALVASHGAAVLVLALRRVRPSGPASAAALVGAPVVAWGVLLAVYPAVFSTPVTTLWESATSSSRFDGRSGEWFYVPALLVGETPLLLLALVALGTVVGVRRVLARRPEDLGWLLVGVQAFTLPLLAMVRESNLYNGLRQLLFMVPAMALLATLGIAVLVAAAARRAPRTGAFVGGGSRVLPTVVLAAVTVAVVAPTVAQLRLFPYGYAFATWPSYAVDEAADTDYWRTAVRELAPQVPADGWVTCSPAVDEQGRALRRSLDGDENCAEYVVGPLSAYAGERGTEVGIGATEFWSITAGPRPRGNNCEQVAVLSRPGAAFGLGALVGMPERDVMARLARCDLALPVHDRGVMVFGHGGDAGTYELGGWSAHTTREGVRLDGAQAQVGFVSPVAAAPSAELRLDVTGDVAVAVNGVAVALGAPDADGLRSATVPGAALAAYGDDRVVVTVSRADGTDGTDGTADPARPRLLSLELDPSEEDR</sequence>
<feature type="transmembrane region" description="Helical" evidence="2">
    <location>
        <begin position="316"/>
        <end position="342"/>
    </location>
</feature>
<feature type="region of interest" description="Disordered" evidence="1">
    <location>
        <begin position="1"/>
        <end position="28"/>
    </location>
</feature>
<feature type="transmembrane region" description="Helical" evidence="2">
    <location>
        <begin position="419"/>
        <end position="438"/>
    </location>
</feature>
<dbReference type="EMBL" id="JAVYII010000005">
    <property type="protein sequence ID" value="MDT9593799.1"/>
    <property type="molecule type" value="Genomic_DNA"/>
</dbReference>
<dbReference type="RefSeq" id="WP_315733293.1">
    <property type="nucleotide sequence ID" value="NZ_JAVYII010000005.1"/>
</dbReference>
<dbReference type="Proteomes" id="UP001268542">
    <property type="component" value="Unassembled WGS sequence"/>
</dbReference>
<feature type="transmembrane region" description="Helical" evidence="2">
    <location>
        <begin position="160"/>
        <end position="177"/>
    </location>
</feature>
<keyword evidence="2" id="KW-0472">Membrane</keyword>
<feature type="transmembrane region" description="Helical" evidence="2">
    <location>
        <begin position="354"/>
        <end position="372"/>
    </location>
</feature>
<feature type="transmembrane region" description="Helical" evidence="2">
    <location>
        <begin position="35"/>
        <end position="56"/>
    </location>
</feature>
<feature type="transmembrane region" description="Helical" evidence="2">
    <location>
        <begin position="271"/>
        <end position="291"/>
    </location>
</feature>
<feature type="region of interest" description="Disordered" evidence="1">
    <location>
        <begin position="694"/>
        <end position="724"/>
    </location>
</feature>
<feature type="transmembrane region" description="Helical" evidence="2">
    <location>
        <begin position="241"/>
        <end position="259"/>
    </location>
</feature>
<feature type="transmembrane region" description="Helical" evidence="2">
    <location>
        <begin position="384"/>
        <end position="407"/>
    </location>
</feature>
<feature type="compositionally biased region" description="Low complexity" evidence="1">
    <location>
        <begin position="10"/>
        <end position="19"/>
    </location>
</feature>
<reference evidence="3 4" key="1">
    <citation type="submission" date="2023-08" db="EMBL/GenBank/DDBJ databases">
        <title>Nocardioides seae sp. nov., a bacterium isolated from a soil.</title>
        <authorList>
            <person name="Wang X."/>
        </authorList>
    </citation>
    <scope>NUCLEOTIDE SEQUENCE [LARGE SCALE GENOMIC DNA]</scope>
    <source>
        <strain evidence="3 4">YZH12</strain>
    </source>
</reference>
<organism evidence="3 4">
    <name type="scientific">Nocardioides imazamoxiresistens</name>
    <dbReference type="NCBI Taxonomy" id="3231893"/>
    <lineage>
        <taxon>Bacteria</taxon>
        <taxon>Bacillati</taxon>
        <taxon>Actinomycetota</taxon>
        <taxon>Actinomycetes</taxon>
        <taxon>Propionibacteriales</taxon>
        <taxon>Nocardioidaceae</taxon>
        <taxon>Nocardioides</taxon>
    </lineage>
</organism>
<keyword evidence="4" id="KW-1185">Reference proteome</keyword>
<feature type="compositionally biased region" description="Low complexity" evidence="1">
    <location>
        <begin position="701"/>
        <end position="717"/>
    </location>
</feature>
<keyword evidence="2" id="KW-1133">Transmembrane helix</keyword>
<feature type="transmembrane region" description="Helical" evidence="2">
    <location>
        <begin position="189"/>
        <end position="206"/>
    </location>
</feature>
<evidence type="ECO:0000256" key="2">
    <source>
        <dbReference type="SAM" id="Phobius"/>
    </source>
</evidence>
<name>A0ABU3PX46_9ACTN</name>
<keyword evidence="2" id="KW-0812">Transmembrane</keyword>
<evidence type="ECO:0000313" key="4">
    <source>
        <dbReference type="Proteomes" id="UP001268542"/>
    </source>
</evidence>